<dbReference type="InterPro" id="IPR011051">
    <property type="entry name" value="RmlC_Cupin_sf"/>
</dbReference>
<dbReference type="EMBL" id="KQ241875">
    <property type="protein sequence ID" value="KNC82980.1"/>
    <property type="molecule type" value="Genomic_DNA"/>
</dbReference>
<dbReference type="RefSeq" id="XP_014156882.1">
    <property type="nucleotide sequence ID" value="XM_014301407.1"/>
</dbReference>
<dbReference type="Pfam" id="PF06108">
    <property type="entry name" value="DUF952"/>
    <property type="match status" value="1"/>
</dbReference>
<dbReference type="Proteomes" id="UP000054560">
    <property type="component" value="Unassembled WGS sequence"/>
</dbReference>
<dbReference type="eggNOG" id="ENOG502RZG5">
    <property type="taxonomic scope" value="Eukaryota"/>
</dbReference>
<protein>
    <submittedName>
        <fullName evidence="1">Uncharacterized protein</fullName>
    </submittedName>
</protein>
<dbReference type="AlphaFoldDB" id="A0A0L0G1L1"/>
<sequence length="278" mass="30852">MPKLVGKTVRVVEGGGLCIDELIGNVASKSDRVSVAMVTAAAGTSEPWLTLHSDEWINVASGKLMLEVEGKADMYVAQGETVLIETGTRFKKFFVEDTVYIPVCVPAFTPERCIRENTTNEYRAISTGLQVHHKKEEPASSQDSIETKPEVIYHMTTKAEWEEVKKSGKAYYPATYEKDGYFTHGTGVPSRLITTANNFYQDVAGDWLCLKFTRTALYNAGIHVKDEEAMPVGDKQAENQGAKWIFPHIIGGIPPHVVTKEYKMVRDGRKYVSIEGLA</sequence>
<dbReference type="Gene3D" id="2.60.120.10">
    <property type="entry name" value="Jelly Rolls"/>
    <property type="match status" value="1"/>
</dbReference>
<accession>A0A0L0G1L1</accession>
<keyword evidence="2" id="KW-1185">Reference proteome</keyword>
<name>A0A0L0G1L1_9EUKA</name>
<dbReference type="InterPro" id="IPR014710">
    <property type="entry name" value="RmlC-like_jellyroll"/>
</dbReference>
<dbReference type="SUPFAM" id="SSF56399">
    <property type="entry name" value="ADP-ribosylation"/>
    <property type="match status" value="1"/>
</dbReference>
<dbReference type="GeneID" id="25905253"/>
<dbReference type="InterPro" id="IPR009297">
    <property type="entry name" value="DUF952"/>
</dbReference>
<proteinExistence type="predicted"/>
<gene>
    <name evidence="1" type="ORF">SARC_04749</name>
</gene>
<dbReference type="OrthoDB" id="3335358at2759"/>
<reference evidence="1 2" key="1">
    <citation type="submission" date="2011-02" db="EMBL/GenBank/DDBJ databases">
        <title>The Genome Sequence of Sphaeroforma arctica JP610.</title>
        <authorList>
            <consortium name="The Broad Institute Genome Sequencing Platform"/>
            <person name="Russ C."/>
            <person name="Cuomo C."/>
            <person name="Young S.K."/>
            <person name="Zeng Q."/>
            <person name="Gargeya S."/>
            <person name="Alvarado L."/>
            <person name="Berlin A."/>
            <person name="Chapman S.B."/>
            <person name="Chen Z."/>
            <person name="Freedman E."/>
            <person name="Gellesch M."/>
            <person name="Goldberg J."/>
            <person name="Griggs A."/>
            <person name="Gujja S."/>
            <person name="Heilman E."/>
            <person name="Heiman D."/>
            <person name="Howarth C."/>
            <person name="Mehta T."/>
            <person name="Neiman D."/>
            <person name="Pearson M."/>
            <person name="Roberts A."/>
            <person name="Saif S."/>
            <person name="Shea T."/>
            <person name="Shenoy N."/>
            <person name="Sisk P."/>
            <person name="Stolte C."/>
            <person name="Sykes S."/>
            <person name="White J."/>
            <person name="Yandava C."/>
            <person name="Burger G."/>
            <person name="Gray M.W."/>
            <person name="Holland P.W.H."/>
            <person name="King N."/>
            <person name="Lang F.B.F."/>
            <person name="Roger A.J."/>
            <person name="Ruiz-Trillo I."/>
            <person name="Haas B."/>
            <person name="Nusbaum C."/>
            <person name="Birren B."/>
        </authorList>
    </citation>
    <scope>NUCLEOTIDE SEQUENCE [LARGE SCALE GENOMIC DNA]</scope>
    <source>
        <strain evidence="1 2">JP610</strain>
    </source>
</reference>
<organism evidence="1 2">
    <name type="scientific">Sphaeroforma arctica JP610</name>
    <dbReference type="NCBI Taxonomy" id="667725"/>
    <lineage>
        <taxon>Eukaryota</taxon>
        <taxon>Ichthyosporea</taxon>
        <taxon>Ichthyophonida</taxon>
        <taxon>Sphaeroforma</taxon>
    </lineage>
</organism>
<evidence type="ECO:0000313" key="2">
    <source>
        <dbReference type="Proteomes" id="UP000054560"/>
    </source>
</evidence>
<dbReference type="Gene3D" id="3.20.170.20">
    <property type="entry name" value="Protein of unknown function DUF952"/>
    <property type="match status" value="1"/>
</dbReference>
<dbReference type="SUPFAM" id="SSF51182">
    <property type="entry name" value="RmlC-like cupins"/>
    <property type="match status" value="1"/>
</dbReference>
<evidence type="ECO:0000313" key="1">
    <source>
        <dbReference type="EMBL" id="KNC82980.1"/>
    </source>
</evidence>